<reference evidence="2" key="1">
    <citation type="journal article" date="2006" name="PLoS Biol.">
        <title>Macronuclear genome sequence of the ciliate Tetrahymena thermophila, a model eukaryote.</title>
        <authorList>
            <person name="Eisen J.A."/>
            <person name="Coyne R.S."/>
            <person name="Wu M."/>
            <person name="Wu D."/>
            <person name="Thiagarajan M."/>
            <person name="Wortman J.R."/>
            <person name="Badger J.H."/>
            <person name="Ren Q."/>
            <person name="Amedeo P."/>
            <person name="Jones K.M."/>
            <person name="Tallon L.J."/>
            <person name="Delcher A.L."/>
            <person name="Salzberg S.L."/>
            <person name="Silva J.C."/>
            <person name="Haas B.J."/>
            <person name="Majoros W.H."/>
            <person name="Farzad M."/>
            <person name="Carlton J.M."/>
            <person name="Smith R.K. Jr."/>
            <person name="Garg J."/>
            <person name="Pearlman R.E."/>
            <person name="Karrer K.M."/>
            <person name="Sun L."/>
            <person name="Manning G."/>
            <person name="Elde N.C."/>
            <person name="Turkewitz A.P."/>
            <person name="Asai D.J."/>
            <person name="Wilkes D.E."/>
            <person name="Wang Y."/>
            <person name="Cai H."/>
            <person name="Collins K."/>
            <person name="Stewart B.A."/>
            <person name="Lee S.R."/>
            <person name="Wilamowska K."/>
            <person name="Weinberg Z."/>
            <person name="Ruzzo W.L."/>
            <person name="Wloga D."/>
            <person name="Gaertig J."/>
            <person name="Frankel J."/>
            <person name="Tsao C.-C."/>
            <person name="Gorovsky M.A."/>
            <person name="Keeling P.J."/>
            <person name="Waller R.F."/>
            <person name="Patron N.J."/>
            <person name="Cherry J.M."/>
            <person name="Stover N.A."/>
            <person name="Krieger C.J."/>
            <person name="del Toro C."/>
            <person name="Ryder H.F."/>
            <person name="Williamson S.C."/>
            <person name="Barbeau R.A."/>
            <person name="Hamilton E.P."/>
            <person name="Orias E."/>
        </authorList>
    </citation>
    <scope>NUCLEOTIDE SEQUENCE [LARGE SCALE GENOMIC DNA]</scope>
    <source>
        <strain evidence="2">SB210</strain>
    </source>
</reference>
<sequence>MSQSSENNSSYLFTSVSNKSIKKRSKKQFSKQRTHKILCQTIPIWKNLSTVGNIIYFGGYLIDLDYLKDDSLFTLTERARAIKDRDGIQQIVVHKQNRTLQIYSRSDINQLDDFKQKKDTQNVQYVVDLLKSKNDQNLYQLSQLILLFHNKLKEHYNHEVFNYEVNKKMIDPETNYRSYQQKRQEFIDFINEKLCQEKESFYSYSVLGKNPESFEYQGAFFGISEGLLALLGTSLESAPQIYLRLGIVDFMNRKSRFDSLLASMKTFIERKVQNSFQINIQTYDFISIPATKITTRICQDENCPYEFQAFIQTYEIESSHLLRVIEERKEILHNPLANINNLDDYDFIYELQKEIFLEKFYKNQKQIEVSDYR</sequence>
<dbReference type="GeneID" id="7837706"/>
<dbReference type="HOGENOM" id="CLU_742896_0_0_1"/>
<dbReference type="AlphaFoldDB" id="I7MFM7"/>
<proteinExistence type="predicted"/>
<evidence type="ECO:0000313" key="1">
    <source>
        <dbReference type="EMBL" id="EAS00358.1"/>
    </source>
</evidence>
<dbReference type="Proteomes" id="UP000009168">
    <property type="component" value="Unassembled WGS sequence"/>
</dbReference>
<gene>
    <name evidence="1" type="ORF">TTHERM_00219310</name>
</gene>
<keyword evidence="2" id="KW-1185">Reference proteome</keyword>
<dbReference type="RefSeq" id="XP_001020603.1">
    <property type="nucleotide sequence ID" value="XM_001020603.1"/>
</dbReference>
<evidence type="ECO:0000313" key="2">
    <source>
        <dbReference type="Proteomes" id="UP000009168"/>
    </source>
</evidence>
<protein>
    <submittedName>
        <fullName evidence="1">Uncharacterized protein</fullName>
    </submittedName>
</protein>
<dbReference type="EMBL" id="GG662621">
    <property type="protein sequence ID" value="EAS00358.1"/>
    <property type="molecule type" value="Genomic_DNA"/>
</dbReference>
<organism evidence="1 2">
    <name type="scientific">Tetrahymena thermophila (strain SB210)</name>
    <dbReference type="NCBI Taxonomy" id="312017"/>
    <lineage>
        <taxon>Eukaryota</taxon>
        <taxon>Sar</taxon>
        <taxon>Alveolata</taxon>
        <taxon>Ciliophora</taxon>
        <taxon>Intramacronucleata</taxon>
        <taxon>Oligohymenophorea</taxon>
        <taxon>Hymenostomatida</taxon>
        <taxon>Tetrahymenina</taxon>
        <taxon>Tetrahymenidae</taxon>
        <taxon>Tetrahymena</taxon>
    </lineage>
</organism>
<dbReference type="KEGG" id="tet:TTHERM_00219310"/>
<dbReference type="InParanoid" id="I7MFM7"/>
<name>I7MFM7_TETTS</name>
<accession>I7MFM7</accession>